<dbReference type="InterPro" id="IPR036291">
    <property type="entry name" value="NAD(P)-bd_dom_sf"/>
</dbReference>
<sequence>MVNVAVAGGTGGVGRTIVEVLASSAHQGFVLSRQPSSDNISVITVDYGNIDDLTAVLESWKIHTVISAFAVEGDSLSKAQANLIEAAKQSRETKRFIPSSFAILYPQEALQVLPPLKDYFGAIETLKKSDLEWTVFHNGIFLDYFGGPAMKSYLKPNVFVVDIANKVAAIPGDGNTPVTFTYTFDLAKFIVASLDFEKWSEESKVIGDEMSWNEFVSLVENTLDTKFEVHYDSVEKLKAFEITELPGHRALYEHFPKKAFAWFMSIFELFTTDGQSCISRDGSLNDQFPHIKPLTVKDMLEQYWKAD</sequence>
<dbReference type="PANTHER" id="PTHR47706">
    <property type="entry name" value="NMRA-LIKE FAMILY PROTEIN"/>
    <property type="match status" value="1"/>
</dbReference>
<dbReference type="Proteomes" id="UP000184356">
    <property type="component" value="Unassembled WGS sequence"/>
</dbReference>
<feature type="domain" description="NmrA-like" evidence="4">
    <location>
        <begin position="4"/>
        <end position="239"/>
    </location>
</feature>
<dbReference type="Gene3D" id="3.90.25.10">
    <property type="entry name" value="UDP-galactose 4-epimerase, domain 1"/>
    <property type="match status" value="1"/>
</dbReference>
<evidence type="ECO:0000256" key="2">
    <source>
        <dbReference type="ARBA" id="ARBA00022857"/>
    </source>
</evidence>
<dbReference type="RefSeq" id="XP_040696734.1">
    <property type="nucleotide sequence ID" value="XM_040843194.1"/>
</dbReference>
<dbReference type="PANTHER" id="PTHR47706:SF4">
    <property type="entry name" value="NMRA-LIKE DOMAIN-CONTAINING PROTEIN"/>
    <property type="match status" value="1"/>
</dbReference>
<dbReference type="STRING" id="1036612.A0A1L9T0I1"/>
<dbReference type="Gene3D" id="3.40.50.720">
    <property type="entry name" value="NAD(P)-binding Rossmann-like Domain"/>
    <property type="match status" value="1"/>
</dbReference>
<proteinExistence type="inferred from homology"/>
<dbReference type="GeneID" id="63759267"/>
<dbReference type="SUPFAM" id="SSF51735">
    <property type="entry name" value="NAD(P)-binding Rossmann-fold domains"/>
    <property type="match status" value="1"/>
</dbReference>
<keyword evidence="2" id="KW-0521">NADP</keyword>
<keyword evidence="3" id="KW-0560">Oxidoreductase</keyword>
<evidence type="ECO:0000313" key="6">
    <source>
        <dbReference type="Proteomes" id="UP000184356"/>
    </source>
</evidence>
<dbReference type="Pfam" id="PF05368">
    <property type="entry name" value="NmrA"/>
    <property type="match status" value="1"/>
</dbReference>
<dbReference type="VEuPathDB" id="FungiDB:ASPSYDRAFT_163786"/>
<name>A0A1L9T0I1_9EURO</name>
<evidence type="ECO:0000313" key="5">
    <source>
        <dbReference type="EMBL" id="OJJ52928.1"/>
    </source>
</evidence>
<evidence type="ECO:0000256" key="1">
    <source>
        <dbReference type="ARBA" id="ARBA00005725"/>
    </source>
</evidence>
<dbReference type="InterPro" id="IPR051609">
    <property type="entry name" value="NmrA/Isoflavone_reductase-like"/>
</dbReference>
<dbReference type="EMBL" id="KV878599">
    <property type="protein sequence ID" value="OJJ52928.1"/>
    <property type="molecule type" value="Genomic_DNA"/>
</dbReference>
<comment type="similarity">
    <text evidence="1">Belongs to the NmrA-type oxidoreductase family. Isoflavone reductase subfamily.</text>
</comment>
<dbReference type="GO" id="GO:0016491">
    <property type="term" value="F:oxidoreductase activity"/>
    <property type="evidence" value="ECO:0007669"/>
    <property type="project" value="UniProtKB-KW"/>
</dbReference>
<gene>
    <name evidence="5" type="ORF">ASPSYDRAFT_163786</name>
</gene>
<reference evidence="6" key="1">
    <citation type="journal article" date="2017" name="Genome Biol.">
        <title>Comparative genomics reveals high biological diversity and specific adaptations in the industrially and medically important fungal genus Aspergillus.</title>
        <authorList>
            <person name="de Vries R.P."/>
            <person name="Riley R."/>
            <person name="Wiebenga A."/>
            <person name="Aguilar-Osorio G."/>
            <person name="Amillis S."/>
            <person name="Uchima C.A."/>
            <person name="Anderluh G."/>
            <person name="Asadollahi M."/>
            <person name="Askin M."/>
            <person name="Barry K."/>
            <person name="Battaglia E."/>
            <person name="Bayram O."/>
            <person name="Benocci T."/>
            <person name="Braus-Stromeyer S.A."/>
            <person name="Caldana C."/>
            <person name="Canovas D."/>
            <person name="Cerqueira G.C."/>
            <person name="Chen F."/>
            <person name="Chen W."/>
            <person name="Choi C."/>
            <person name="Clum A."/>
            <person name="Dos Santos R.A."/>
            <person name="Damasio A.R."/>
            <person name="Diallinas G."/>
            <person name="Emri T."/>
            <person name="Fekete E."/>
            <person name="Flipphi M."/>
            <person name="Freyberg S."/>
            <person name="Gallo A."/>
            <person name="Gournas C."/>
            <person name="Habgood R."/>
            <person name="Hainaut M."/>
            <person name="Harispe M.L."/>
            <person name="Henrissat B."/>
            <person name="Hilden K.S."/>
            <person name="Hope R."/>
            <person name="Hossain A."/>
            <person name="Karabika E."/>
            <person name="Karaffa L."/>
            <person name="Karanyi Z."/>
            <person name="Krasevec N."/>
            <person name="Kuo A."/>
            <person name="Kusch H."/>
            <person name="LaButti K."/>
            <person name="Lagendijk E.L."/>
            <person name="Lapidus A."/>
            <person name="Levasseur A."/>
            <person name="Lindquist E."/>
            <person name="Lipzen A."/>
            <person name="Logrieco A.F."/>
            <person name="MacCabe A."/>
            <person name="Maekelae M.R."/>
            <person name="Malavazi I."/>
            <person name="Melin P."/>
            <person name="Meyer V."/>
            <person name="Mielnichuk N."/>
            <person name="Miskei M."/>
            <person name="Molnar A.P."/>
            <person name="Mule G."/>
            <person name="Ngan C.Y."/>
            <person name="Orejas M."/>
            <person name="Orosz E."/>
            <person name="Ouedraogo J.P."/>
            <person name="Overkamp K.M."/>
            <person name="Park H.-S."/>
            <person name="Perrone G."/>
            <person name="Piumi F."/>
            <person name="Punt P.J."/>
            <person name="Ram A.F."/>
            <person name="Ramon A."/>
            <person name="Rauscher S."/>
            <person name="Record E."/>
            <person name="Riano-Pachon D.M."/>
            <person name="Robert V."/>
            <person name="Roehrig J."/>
            <person name="Ruller R."/>
            <person name="Salamov A."/>
            <person name="Salih N.S."/>
            <person name="Samson R.A."/>
            <person name="Sandor E."/>
            <person name="Sanguinetti M."/>
            <person name="Schuetze T."/>
            <person name="Sepcic K."/>
            <person name="Shelest E."/>
            <person name="Sherlock G."/>
            <person name="Sophianopoulou V."/>
            <person name="Squina F.M."/>
            <person name="Sun H."/>
            <person name="Susca A."/>
            <person name="Todd R.B."/>
            <person name="Tsang A."/>
            <person name="Unkles S.E."/>
            <person name="van de Wiele N."/>
            <person name="van Rossen-Uffink D."/>
            <person name="Oliveira J.V."/>
            <person name="Vesth T.C."/>
            <person name="Visser J."/>
            <person name="Yu J.-H."/>
            <person name="Zhou M."/>
            <person name="Andersen M.R."/>
            <person name="Archer D.B."/>
            <person name="Baker S.E."/>
            <person name="Benoit I."/>
            <person name="Brakhage A.A."/>
            <person name="Braus G.H."/>
            <person name="Fischer R."/>
            <person name="Frisvad J.C."/>
            <person name="Goldman G.H."/>
            <person name="Houbraken J."/>
            <person name="Oakley B."/>
            <person name="Pocsi I."/>
            <person name="Scazzocchio C."/>
            <person name="Seiboth B."/>
            <person name="vanKuyk P.A."/>
            <person name="Wortman J."/>
            <person name="Dyer P.S."/>
            <person name="Grigoriev I.V."/>
        </authorList>
    </citation>
    <scope>NUCLEOTIDE SEQUENCE [LARGE SCALE GENOMIC DNA]</scope>
    <source>
        <strain evidence="6">CBS 593.65</strain>
    </source>
</reference>
<keyword evidence="6" id="KW-1185">Reference proteome</keyword>
<accession>A0A1L9T0I1</accession>
<dbReference type="InterPro" id="IPR008030">
    <property type="entry name" value="NmrA-like"/>
</dbReference>
<evidence type="ECO:0000256" key="3">
    <source>
        <dbReference type="ARBA" id="ARBA00023002"/>
    </source>
</evidence>
<evidence type="ECO:0000259" key="4">
    <source>
        <dbReference type="Pfam" id="PF05368"/>
    </source>
</evidence>
<organism evidence="5 6">
    <name type="scientific">Aspergillus sydowii CBS 593.65</name>
    <dbReference type="NCBI Taxonomy" id="1036612"/>
    <lineage>
        <taxon>Eukaryota</taxon>
        <taxon>Fungi</taxon>
        <taxon>Dikarya</taxon>
        <taxon>Ascomycota</taxon>
        <taxon>Pezizomycotina</taxon>
        <taxon>Eurotiomycetes</taxon>
        <taxon>Eurotiomycetidae</taxon>
        <taxon>Eurotiales</taxon>
        <taxon>Aspergillaceae</taxon>
        <taxon>Aspergillus</taxon>
        <taxon>Aspergillus subgen. Nidulantes</taxon>
    </lineage>
</organism>
<dbReference type="OrthoDB" id="10000533at2759"/>
<protein>
    <recommendedName>
        <fullName evidence="4">NmrA-like domain-containing protein</fullName>
    </recommendedName>
</protein>
<dbReference type="AlphaFoldDB" id="A0A1L9T0I1"/>